<comment type="caution">
    <text evidence="1">The sequence shown here is derived from an EMBL/GenBank/DDBJ whole genome shotgun (WGS) entry which is preliminary data.</text>
</comment>
<organism evidence="1 2">
    <name type="scientific">Pelotomaculum isophthalicicum JI</name>
    <dbReference type="NCBI Taxonomy" id="947010"/>
    <lineage>
        <taxon>Bacteria</taxon>
        <taxon>Bacillati</taxon>
        <taxon>Bacillota</taxon>
        <taxon>Clostridia</taxon>
        <taxon>Eubacteriales</taxon>
        <taxon>Desulfotomaculaceae</taxon>
        <taxon>Pelotomaculum</taxon>
    </lineage>
</organism>
<reference evidence="1" key="1">
    <citation type="submission" date="2022-02" db="EMBL/GenBank/DDBJ databases">
        <authorList>
            <person name="Leng L."/>
        </authorList>
    </citation>
    <scope>NUCLEOTIDE SEQUENCE</scope>
    <source>
        <strain evidence="1">JI</strain>
    </source>
</reference>
<gene>
    <name evidence="1" type="ORF">L7E55_14470</name>
</gene>
<dbReference type="RefSeq" id="WP_277445024.1">
    <property type="nucleotide sequence ID" value="NZ_JAKOAV010000034.1"/>
</dbReference>
<accession>A0A9X4H058</accession>
<name>A0A9X4H058_9FIRM</name>
<dbReference type="AlphaFoldDB" id="A0A9X4H058"/>
<protein>
    <submittedName>
        <fullName evidence="1">Uncharacterized protein</fullName>
    </submittedName>
</protein>
<proteinExistence type="predicted"/>
<dbReference type="EMBL" id="JAKOAV010000034">
    <property type="protein sequence ID" value="MDF9409547.1"/>
    <property type="molecule type" value="Genomic_DNA"/>
</dbReference>
<keyword evidence="2" id="KW-1185">Reference proteome</keyword>
<dbReference type="Proteomes" id="UP001154312">
    <property type="component" value="Unassembled WGS sequence"/>
</dbReference>
<evidence type="ECO:0000313" key="1">
    <source>
        <dbReference type="EMBL" id="MDF9409547.1"/>
    </source>
</evidence>
<sequence>MKTKTMKAFATHCNVCGYNYIFPQDRKEHAAYCRKLQRARQFFGDDLVLTYHQREELKKLGRSIWQNESLPLGERVDGALMEITGWYARSLAESGYNRKFESFGKYVIKLLRSSPRLYPAEICAELQKIYSVAS</sequence>
<evidence type="ECO:0000313" key="2">
    <source>
        <dbReference type="Proteomes" id="UP001154312"/>
    </source>
</evidence>